<dbReference type="InterPro" id="IPR029787">
    <property type="entry name" value="Nucleotide_cyclase"/>
</dbReference>
<dbReference type="PANTHER" id="PTHR46663:SF2">
    <property type="entry name" value="GGDEF DOMAIN-CONTAINING PROTEIN"/>
    <property type="match status" value="1"/>
</dbReference>
<dbReference type="PROSITE" id="PS50887">
    <property type="entry name" value="GGDEF"/>
    <property type="match status" value="1"/>
</dbReference>
<dbReference type="InterPro" id="IPR000160">
    <property type="entry name" value="GGDEF_dom"/>
</dbReference>
<dbReference type="Gene3D" id="3.30.70.270">
    <property type="match status" value="1"/>
</dbReference>
<dbReference type="PANTHER" id="PTHR46663">
    <property type="entry name" value="DIGUANYLATE CYCLASE DGCT-RELATED"/>
    <property type="match status" value="1"/>
</dbReference>
<dbReference type="InterPro" id="IPR043128">
    <property type="entry name" value="Rev_trsase/Diguanyl_cyclase"/>
</dbReference>
<keyword evidence="3" id="KW-1185">Reference proteome</keyword>
<dbReference type="CDD" id="cd01949">
    <property type="entry name" value="GGDEF"/>
    <property type="match status" value="1"/>
</dbReference>
<dbReference type="SUPFAM" id="SSF55073">
    <property type="entry name" value="Nucleotide cyclase"/>
    <property type="match status" value="1"/>
</dbReference>
<accession>A0ABY4S7M6</accession>
<evidence type="ECO:0000313" key="3">
    <source>
        <dbReference type="Proteomes" id="UP001056201"/>
    </source>
</evidence>
<dbReference type="RefSeq" id="WP_250195509.1">
    <property type="nucleotide sequence ID" value="NZ_CP097635.1"/>
</dbReference>
<evidence type="ECO:0000259" key="1">
    <source>
        <dbReference type="PROSITE" id="PS50887"/>
    </source>
</evidence>
<organism evidence="2 3">
    <name type="scientific">Aquincola tertiaricarbonis</name>
    <dbReference type="NCBI Taxonomy" id="391953"/>
    <lineage>
        <taxon>Bacteria</taxon>
        <taxon>Pseudomonadati</taxon>
        <taxon>Pseudomonadota</taxon>
        <taxon>Betaproteobacteria</taxon>
        <taxon>Burkholderiales</taxon>
        <taxon>Sphaerotilaceae</taxon>
        <taxon>Aquincola</taxon>
    </lineage>
</organism>
<evidence type="ECO:0000313" key="2">
    <source>
        <dbReference type="EMBL" id="URI07244.1"/>
    </source>
</evidence>
<feature type="domain" description="GGDEF" evidence="1">
    <location>
        <begin position="46"/>
        <end position="178"/>
    </location>
</feature>
<dbReference type="SMART" id="SM00267">
    <property type="entry name" value="GGDEF"/>
    <property type="match status" value="1"/>
</dbReference>
<sequence>MCCWATPTSRGPSLTHLSERDALTGLFNRAGFDRHLADLAATDDGRMAALLYIDLDHFKPVNDRYGHPAGDELLQRFGQALAGLVRPHDVTARLGGDEFAILLRHIPDTSVAERVAASVVKAAARPFTVGGHPVHIGASVGVAVAAGGTVAADLVARADAALYEAKRRGRGTVALGAAAAEAEA</sequence>
<dbReference type="NCBIfam" id="TIGR00254">
    <property type="entry name" value="GGDEF"/>
    <property type="match status" value="1"/>
</dbReference>
<proteinExistence type="predicted"/>
<name>A0ABY4S7M6_AQUTE</name>
<gene>
    <name evidence="2" type="ORF">MW290_01050</name>
</gene>
<dbReference type="EMBL" id="CP097635">
    <property type="protein sequence ID" value="URI07244.1"/>
    <property type="molecule type" value="Genomic_DNA"/>
</dbReference>
<dbReference type="Proteomes" id="UP001056201">
    <property type="component" value="Chromosome 1"/>
</dbReference>
<dbReference type="InterPro" id="IPR052163">
    <property type="entry name" value="DGC-Regulatory_Protein"/>
</dbReference>
<protein>
    <submittedName>
        <fullName evidence="2">GGDEF domain-containing protein</fullName>
    </submittedName>
</protein>
<reference evidence="2" key="1">
    <citation type="submission" date="2022-05" db="EMBL/GenBank/DDBJ databases">
        <title>An RpoN-dependent PEP-CTERM gene is involved in floc formation of an Aquincola tertiaricarbonis strain.</title>
        <authorList>
            <person name="Qiu D."/>
            <person name="Xia M."/>
        </authorList>
    </citation>
    <scope>NUCLEOTIDE SEQUENCE</scope>
    <source>
        <strain evidence="2">RN12</strain>
    </source>
</reference>
<dbReference type="Pfam" id="PF00990">
    <property type="entry name" value="GGDEF"/>
    <property type="match status" value="1"/>
</dbReference>